<evidence type="ECO:0000313" key="3">
    <source>
        <dbReference type="EMBL" id="KAK0547275.1"/>
    </source>
</evidence>
<feature type="compositionally biased region" description="Acidic residues" evidence="1">
    <location>
        <begin position="77"/>
        <end position="95"/>
    </location>
</feature>
<name>A0AAN6GME6_9BASI</name>
<feature type="region of interest" description="Disordered" evidence="1">
    <location>
        <begin position="49"/>
        <end position="113"/>
    </location>
</feature>
<evidence type="ECO:0000313" key="4">
    <source>
        <dbReference type="Proteomes" id="UP001176517"/>
    </source>
</evidence>
<dbReference type="AlphaFoldDB" id="A0AAN6GME6"/>
<dbReference type="SMART" id="SM01127">
    <property type="entry name" value="DDHD"/>
    <property type="match status" value="1"/>
</dbReference>
<evidence type="ECO:0000259" key="2">
    <source>
        <dbReference type="PROSITE" id="PS51043"/>
    </source>
</evidence>
<feature type="compositionally biased region" description="Acidic residues" evidence="1">
    <location>
        <begin position="456"/>
        <end position="474"/>
    </location>
</feature>
<feature type="region of interest" description="Disordered" evidence="1">
    <location>
        <begin position="446"/>
        <end position="484"/>
    </location>
</feature>
<feature type="compositionally biased region" description="Acidic residues" evidence="1">
    <location>
        <begin position="334"/>
        <end position="345"/>
    </location>
</feature>
<dbReference type="EMBL" id="JAPDMZ010000166">
    <property type="protein sequence ID" value="KAK0547275.1"/>
    <property type="molecule type" value="Genomic_DNA"/>
</dbReference>
<dbReference type="InterPro" id="IPR029058">
    <property type="entry name" value="AB_hydrolase_fold"/>
</dbReference>
<feature type="region of interest" description="Disordered" evidence="1">
    <location>
        <begin position="958"/>
        <end position="991"/>
    </location>
</feature>
<feature type="compositionally biased region" description="Acidic residues" evidence="1">
    <location>
        <begin position="248"/>
        <end position="257"/>
    </location>
</feature>
<dbReference type="Proteomes" id="UP001176517">
    <property type="component" value="Unassembled WGS sequence"/>
</dbReference>
<accession>A0AAN6GME6</accession>
<comment type="caution">
    <text evidence="3">The sequence shown here is derived from an EMBL/GenBank/DDBJ whole genome shotgun (WGS) entry which is preliminary data.</text>
</comment>
<dbReference type="PANTHER" id="PTHR23509:SF6">
    <property type="entry name" value="PHOSPHOLIPASE C1020.13C-RELATED"/>
    <property type="match status" value="1"/>
</dbReference>
<dbReference type="Pfam" id="PF02862">
    <property type="entry name" value="DDHD"/>
    <property type="match status" value="1"/>
</dbReference>
<proteinExistence type="predicted"/>
<dbReference type="PANTHER" id="PTHR23509">
    <property type="entry name" value="PA-PL1 PHOSPHOLIPASE FAMILY"/>
    <property type="match status" value="1"/>
</dbReference>
<dbReference type="PROSITE" id="PS51043">
    <property type="entry name" value="DDHD"/>
    <property type="match status" value="1"/>
</dbReference>
<sequence>MSAHDADDPNAQAARSSRDESAADPRWFYARGRDWVTFDDENDAQLELKFTQLGGPQGWKKLEQERLTLKEQREAERDADEDEEEEDDDDDDDDVSSANLRAPPSGTDKLNSLLPVAQDGGEKVIKKGNKVIVHRVADPDQLVELQSDQERAESDPVVPVFEDNLFSVDVARMELFPAFWKGVLLRVVRSTWFYVSESDGSFAPIAWNEGLAQDLDDAYAKVRPQDRFPRREEQSGNQDQTSTSEEKNQDEDEEDESLTAPLPSLKNSGSVKFIGQDTGRIFSKDLKGRLLSLTGGSLVVRGWKRAQQLANENGHGSLFDSLPKFSLPWVGGDSDSDDDDDDDNNVDSMSRKKRGQTMGAHRAGRKEGAARAPRRNPADPRGGPSKDASKSESSDAGWARLLPSSDAILRPRYSLYRMMGWDDEHARDEAARHEKDKTTRSAVRGSSWWGFGSNGAEDDDDDEDDDLDSDNATESEDRKDDPPELVLVIHGIGQALTDTFDAIDFAYDVEKLRALCGKLSSSNKQLRKLSRGKRVQFIPVCWRQGLDFDQHDVEGNDNFYTLSEVNAGAAIPFVRNVISKVILDVPYYLSNNKQKMVDAARAELNRVYKLWCLRNPDFEKSSGRVSIIGHSLGSALCTDLLSEQPTEVPPLHTLTEEERKSNKYLLFNTRHAYLCGSPQGFFYYLNGGQLIARKGTHRTREGVWPEDATRDEPRYGCLAAESVYNIFDETDPVAFSLSATVDSMCASVLRGVELSADVQELQADLGAPQISISKILQLPSMMQGNKLRLIAAEPADLHAAYQAALEKEEDEDVTTTVRRKVARELASDSLIVDQERSESEAQARRARTRDATKGLGETSNFNEKAAPKGKGSKPPRDGRAQKKKSKAAKAKKEEFDLARLERGQARLNALNPHGRVDFMIPSDGLSEYIEMIGAHMSYWTSSAFATFILTQTYAEFAPGPPQDDNVPGSGKGQTRAAIQRRLSKATDDMAK</sequence>
<feature type="compositionally biased region" description="Basic and acidic residues" evidence="1">
    <location>
        <begin position="60"/>
        <end position="76"/>
    </location>
</feature>
<reference evidence="3" key="1">
    <citation type="journal article" date="2023" name="PhytoFront">
        <title>Draft Genome Resources of Seven Strains of Tilletia horrida, Causal Agent of Kernel Smut of Rice.</title>
        <authorList>
            <person name="Khanal S."/>
            <person name="Antony Babu S."/>
            <person name="Zhou X.G."/>
        </authorList>
    </citation>
    <scope>NUCLEOTIDE SEQUENCE</scope>
    <source>
        <strain evidence="3">TX6</strain>
    </source>
</reference>
<dbReference type="GO" id="GO:0005737">
    <property type="term" value="C:cytoplasm"/>
    <property type="evidence" value="ECO:0007669"/>
    <property type="project" value="TreeGrafter"/>
</dbReference>
<feature type="region of interest" description="Disordered" evidence="1">
    <location>
        <begin position="226"/>
        <end position="264"/>
    </location>
</feature>
<dbReference type="InterPro" id="IPR057826">
    <property type="entry name" value="WWE_C20G8.02"/>
</dbReference>
<dbReference type="GO" id="GO:0046872">
    <property type="term" value="F:metal ion binding"/>
    <property type="evidence" value="ECO:0007669"/>
    <property type="project" value="InterPro"/>
</dbReference>
<dbReference type="InterPro" id="IPR058055">
    <property type="entry name" value="PA-PLA1"/>
</dbReference>
<dbReference type="GO" id="GO:0004620">
    <property type="term" value="F:phospholipase activity"/>
    <property type="evidence" value="ECO:0007669"/>
    <property type="project" value="TreeGrafter"/>
</dbReference>
<organism evidence="3 4">
    <name type="scientific">Tilletia horrida</name>
    <dbReference type="NCBI Taxonomy" id="155126"/>
    <lineage>
        <taxon>Eukaryota</taxon>
        <taxon>Fungi</taxon>
        <taxon>Dikarya</taxon>
        <taxon>Basidiomycota</taxon>
        <taxon>Ustilaginomycotina</taxon>
        <taxon>Exobasidiomycetes</taxon>
        <taxon>Tilletiales</taxon>
        <taxon>Tilletiaceae</taxon>
        <taxon>Tilletia</taxon>
    </lineage>
</organism>
<dbReference type="SUPFAM" id="SSF53474">
    <property type="entry name" value="alpha/beta-Hydrolases"/>
    <property type="match status" value="1"/>
</dbReference>
<gene>
    <name evidence="3" type="ORF">OC846_004921</name>
</gene>
<evidence type="ECO:0000256" key="1">
    <source>
        <dbReference type="SAM" id="MobiDB-lite"/>
    </source>
</evidence>
<keyword evidence="4" id="KW-1185">Reference proteome</keyword>
<feature type="compositionally biased region" description="Basic and acidic residues" evidence="1">
    <location>
        <begin position="833"/>
        <end position="852"/>
    </location>
</feature>
<protein>
    <recommendedName>
        <fullName evidence="2">DDHD domain-containing protein</fullName>
    </recommendedName>
</protein>
<dbReference type="InterPro" id="IPR004177">
    <property type="entry name" value="DDHD_dom"/>
</dbReference>
<feature type="region of interest" description="Disordered" evidence="1">
    <location>
        <begin position="832"/>
        <end position="895"/>
    </location>
</feature>
<dbReference type="Pfam" id="PF23463">
    <property type="entry name" value="WWE_2"/>
    <property type="match status" value="1"/>
</dbReference>
<feature type="domain" description="DDHD" evidence="2">
    <location>
        <begin position="665"/>
        <end position="954"/>
    </location>
</feature>
<feature type="region of interest" description="Disordered" evidence="1">
    <location>
        <begin position="1"/>
        <end position="26"/>
    </location>
</feature>
<feature type="region of interest" description="Disordered" evidence="1">
    <location>
        <begin position="330"/>
        <end position="397"/>
    </location>
</feature>